<name>A0A2H1WWX5_SPOFR</name>
<sequence>MTPRPGTIICGSHKELFRARIEPATHYTAASYPATGPNVQSKLQRYYTDSCGSTDAERGGEELSGARIDQSLCSKSFLLKRSGDLEHSDWSIRAPLSPLRPAPSVEPRPYHCVTIVNEFDIKTENVQRKGQIKSTLNRRACIKRLMTVDKAKEILFWMRIFETSPRHMTKNIVCGNYTQNKNKMRLKKNYKFKKLIEIEKHEGSQYLIQGPAKVRPGMETRDRDKPVFTRCSFKQADHLMVSNRRRPWTLNKHQMRYNFIDGLSGVRLGRLRRDVIEPPVISRSQRNKTQALFHVIVVPVVSLLPYTGQISRLRATEKFSKNPAVLRSTRPIFRYPELTTRT</sequence>
<proteinExistence type="predicted"/>
<dbReference type="AlphaFoldDB" id="A0A2H1WWX5"/>
<accession>A0A2H1WWX5</accession>
<organism evidence="1">
    <name type="scientific">Spodoptera frugiperda</name>
    <name type="common">Fall armyworm</name>
    <dbReference type="NCBI Taxonomy" id="7108"/>
    <lineage>
        <taxon>Eukaryota</taxon>
        <taxon>Metazoa</taxon>
        <taxon>Ecdysozoa</taxon>
        <taxon>Arthropoda</taxon>
        <taxon>Hexapoda</taxon>
        <taxon>Insecta</taxon>
        <taxon>Pterygota</taxon>
        <taxon>Neoptera</taxon>
        <taxon>Endopterygota</taxon>
        <taxon>Lepidoptera</taxon>
        <taxon>Glossata</taxon>
        <taxon>Ditrysia</taxon>
        <taxon>Noctuoidea</taxon>
        <taxon>Noctuidae</taxon>
        <taxon>Amphipyrinae</taxon>
        <taxon>Spodoptera</taxon>
    </lineage>
</organism>
<dbReference type="EMBL" id="ODYU01011677">
    <property type="protein sequence ID" value="SOQ57575.1"/>
    <property type="molecule type" value="Genomic_DNA"/>
</dbReference>
<protein>
    <submittedName>
        <fullName evidence="1">SFRICE_018465</fullName>
    </submittedName>
</protein>
<gene>
    <name evidence="1" type="ORF">SFRICE_018465</name>
</gene>
<evidence type="ECO:0000313" key="1">
    <source>
        <dbReference type="EMBL" id="SOQ57575.1"/>
    </source>
</evidence>
<reference evidence="1" key="1">
    <citation type="submission" date="2016-07" db="EMBL/GenBank/DDBJ databases">
        <authorList>
            <person name="Bretaudeau A."/>
        </authorList>
    </citation>
    <scope>NUCLEOTIDE SEQUENCE</scope>
    <source>
        <strain evidence="1">Rice</strain>
        <tissue evidence="1">Whole body</tissue>
    </source>
</reference>